<evidence type="ECO:0000259" key="1">
    <source>
        <dbReference type="Pfam" id="PF07596"/>
    </source>
</evidence>
<dbReference type="InterPro" id="IPR027558">
    <property type="entry name" value="Pre_pil_HX9DG_C"/>
</dbReference>
<sequence length="244" mass="26269">WDAYTWTQVILPYIEQMAVYEGYWTLPQRGYNCPNYPGALGPIGNETRLRDSRMAVISTYLCPSDRGPKPNEWWTGPYGYMCHNYSGCVGSGDMYGNSVDSSSGPWGVGIFSVKPGQSYDLGVSVPTWSTQSMDVRDGLSNTLMLSELLVPVPVQGRWGGAMGETVYGNMGGALFSAATTPNTSAPDRIISHCPQSYNDTGYAAPCVSIAPSRWCTRSAEGAYAAARSNHRDGVNVALADGSVT</sequence>
<dbReference type="InterPro" id="IPR011453">
    <property type="entry name" value="DUF1559"/>
</dbReference>
<feature type="non-terminal residue" evidence="2">
    <location>
        <position position="244"/>
    </location>
</feature>
<name>X0WZ82_9ZZZZ</name>
<dbReference type="PANTHER" id="PTHR30093">
    <property type="entry name" value="GENERAL SECRETION PATHWAY PROTEIN G"/>
    <property type="match status" value="1"/>
</dbReference>
<reference evidence="2" key="1">
    <citation type="journal article" date="2014" name="Front. Microbiol.">
        <title>High frequency of phylogenetically diverse reductive dehalogenase-homologous genes in deep subseafloor sedimentary metagenomes.</title>
        <authorList>
            <person name="Kawai M."/>
            <person name="Futagami T."/>
            <person name="Toyoda A."/>
            <person name="Takaki Y."/>
            <person name="Nishi S."/>
            <person name="Hori S."/>
            <person name="Arai W."/>
            <person name="Tsubouchi T."/>
            <person name="Morono Y."/>
            <person name="Uchiyama I."/>
            <person name="Ito T."/>
            <person name="Fujiyama A."/>
            <person name="Inagaki F."/>
            <person name="Takami H."/>
        </authorList>
    </citation>
    <scope>NUCLEOTIDE SEQUENCE</scope>
    <source>
        <strain evidence="2">Expedition CK06-06</strain>
    </source>
</reference>
<dbReference type="EMBL" id="BARS01047793">
    <property type="protein sequence ID" value="GAG29748.1"/>
    <property type="molecule type" value="Genomic_DNA"/>
</dbReference>
<gene>
    <name evidence="2" type="ORF">S01H1_71738</name>
</gene>
<evidence type="ECO:0000313" key="2">
    <source>
        <dbReference type="EMBL" id="GAG29748.1"/>
    </source>
</evidence>
<organism evidence="2">
    <name type="scientific">marine sediment metagenome</name>
    <dbReference type="NCBI Taxonomy" id="412755"/>
    <lineage>
        <taxon>unclassified sequences</taxon>
        <taxon>metagenomes</taxon>
        <taxon>ecological metagenomes</taxon>
    </lineage>
</organism>
<dbReference type="NCBIfam" id="TIGR04294">
    <property type="entry name" value="pre_pil_HX9DG"/>
    <property type="match status" value="1"/>
</dbReference>
<proteinExistence type="predicted"/>
<protein>
    <recommendedName>
        <fullName evidence="1">DUF1559 domain-containing protein</fullName>
    </recommendedName>
</protein>
<comment type="caution">
    <text evidence="2">The sequence shown here is derived from an EMBL/GenBank/DDBJ whole genome shotgun (WGS) entry which is preliminary data.</text>
</comment>
<accession>X0WZ82</accession>
<feature type="domain" description="DUF1559" evidence="1">
    <location>
        <begin position="4"/>
        <end position="243"/>
    </location>
</feature>
<dbReference type="AlphaFoldDB" id="X0WZ82"/>
<feature type="non-terminal residue" evidence="2">
    <location>
        <position position="1"/>
    </location>
</feature>
<dbReference type="Pfam" id="PF07596">
    <property type="entry name" value="SBP_bac_10"/>
    <property type="match status" value="1"/>
</dbReference>